<dbReference type="InterPro" id="IPR029058">
    <property type="entry name" value="AB_hydrolase_fold"/>
</dbReference>
<gene>
    <name evidence="6" type="ORF">Q9L58_004913</name>
</gene>
<feature type="transmembrane region" description="Helical" evidence="3">
    <location>
        <begin position="36"/>
        <end position="54"/>
    </location>
</feature>
<dbReference type="InterPro" id="IPR000073">
    <property type="entry name" value="AB_hydrolase_1"/>
</dbReference>
<comment type="caution">
    <text evidence="6">The sequence shown here is derived from an EMBL/GenBank/DDBJ whole genome shotgun (WGS) entry which is preliminary data.</text>
</comment>
<evidence type="ECO:0000313" key="7">
    <source>
        <dbReference type="Proteomes" id="UP001447188"/>
    </source>
</evidence>
<dbReference type="EMBL" id="JBBBZM010000056">
    <property type="protein sequence ID" value="KAL0636124.1"/>
    <property type="molecule type" value="Genomic_DNA"/>
</dbReference>
<proteinExistence type="inferred from homology"/>
<dbReference type="InterPro" id="IPR013595">
    <property type="entry name" value="Pept_S33_TAP-like_C"/>
</dbReference>
<sequence>MHRWNTQKIDSEKPLIPSSQHSRARNIQFLQKARRIVLVSGIAAFSTWAVIGYSTDWTGGSLPATLSAKFRGCHGSSKADKGKGFTWESVIPTEDLVYHPCWDGLECARLEVPLDWEHPENGLKAAVAIVKVPAQVDESSEEWGGPVLINPGGPGGSGVSFGLSRGREIQTILGPQFSILGFDPRGINNTTPVMSCFHTDVSRKVWGLKSGGRVFGSSGSGEEISEAYSRAKVVGEMCEKAYGGEGLAGAGKHVGTPVVARDMLEITERAWKRAGKGEDEVRGKGLRYWGFSYGSVLGSTFASMFPDRVERLAVDGICDVEDYYKTGWSTNLQDAEKVMSSFHTYCSAAGPILCDFHTGTTPTHVSSRLSSLLTALKRQPLPVFDAPTGAEIITYSDVKSMLFRALYKPLYSFPKIAKILADLERGDGKSMVAFTKEGFECSCNLDPVPEVVPGSEAIWSIACTDGEKVDDTLESFGDYLGALREQSETSGGSWAEIRMGCTGWKVRPAGLKYNVGNSADPVTPVRNAHKMAKAYEGAVVLEQNSEGHCSISTPSLCTAKYIREYFRTGALPPKDTVCDADLKPFLGGDKTMRIMSEDDTVLFDAISTMGREWTVPSFGH</sequence>
<reference evidence="6 7" key="1">
    <citation type="submission" date="2024-02" db="EMBL/GenBank/DDBJ databases">
        <title>Discinaceae phylogenomics.</title>
        <authorList>
            <person name="Dirks A.C."/>
            <person name="James T.Y."/>
        </authorList>
    </citation>
    <scope>NUCLEOTIDE SEQUENCE [LARGE SCALE GENOMIC DNA]</scope>
    <source>
        <strain evidence="6 7">ACD0624</strain>
    </source>
</reference>
<evidence type="ECO:0008006" key="8">
    <source>
        <dbReference type="Google" id="ProtNLM"/>
    </source>
</evidence>
<dbReference type="PANTHER" id="PTHR43248:SF25">
    <property type="entry name" value="AB HYDROLASE-1 DOMAIN-CONTAINING PROTEIN-RELATED"/>
    <property type="match status" value="1"/>
</dbReference>
<evidence type="ECO:0000256" key="1">
    <source>
        <dbReference type="ARBA" id="ARBA00010088"/>
    </source>
</evidence>
<dbReference type="SUPFAM" id="SSF53474">
    <property type="entry name" value="alpha/beta-Hydrolases"/>
    <property type="match status" value="1"/>
</dbReference>
<dbReference type="Pfam" id="PF00561">
    <property type="entry name" value="Abhydrolase_1"/>
    <property type="match status" value="1"/>
</dbReference>
<keyword evidence="3" id="KW-0812">Transmembrane</keyword>
<organism evidence="6 7">
    <name type="scientific">Discina gigas</name>
    <dbReference type="NCBI Taxonomy" id="1032678"/>
    <lineage>
        <taxon>Eukaryota</taxon>
        <taxon>Fungi</taxon>
        <taxon>Dikarya</taxon>
        <taxon>Ascomycota</taxon>
        <taxon>Pezizomycotina</taxon>
        <taxon>Pezizomycetes</taxon>
        <taxon>Pezizales</taxon>
        <taxon>Discinaceae</taxon>
        <taxon>Discina</taxon>
    </lineage>
</organism>
<evidence type="ECO:0000256" key="3">
    <source>
        <dbReference type="SAM" id="Phobius"/>
    </source>
</evidence>
<evidence type="ECO:0000256" key="2">
    <source>
        <dbReference type="ARBA" id="ARBA00022801"/>
    </source>
</evidence>
<keyword evidence="2" id="KW-0378">Hydrolase</keyword>
<evidence type="ECO:0000259" key="4">
    <source>
        <dbReference type="Pfam" id="PF00561"/>
    </source>
</evidence>
<evidence type="ECO:0000259" key="5">
    <source>
        <dbReference type="Pfam" id="PF08386"/>
    </source>
</evidence>
<keyword evidence="7" id="KW-1185">Reference proteome</keyword>
<keyword evidence="3" id="KW-1133">Transmembrane helix</keyword>
<dbReference type="PANTHER" id="PTHR43248">
    <property type="entry name" value="2-SUCCINYL-6-HYDROXY-2,4-CYCLOHEXADIENE-1-CARBOXYLATE SYNTHASE"/>
    <property type="match status" value="1"/>
</dbReference>
<protein>
    <recommendedName>
        <fullName evidence="8">Alpha/beta-hydrolase</fullName>
    </recommendedName>
</protein>
<accession>A0ABR3GJL7</accession>
<dbReference type="Proteomes" id="UP001447188">
    <property type="component" value="Unassembled WGS sequence"/>
</dbReference>
<dbReference type="Gene3D" id="3.40.50.1820">
    <property type="entry name" value="alpha/beta hydrolase"/>
    <property type="match status" value="1"/>
</dbReference>
<evidence type="ECO:0000313" key="6">
    <source>
        <dbReference type="EMBL" id="KAL0636124.1"/>
    </source>
</evidence>
<feature type="domain" description="AB hydrolase-1" evidence="4">
    <location>
        <begin position="146"/>
        <end position="322"/>
    </location>
</feature>
<comment type="similarity">
    <text evidence="1">Belongs to the peptidase S33 family.</text>
</comment>
<feature type="domain" description="Peptidase S33 tripeptidyl aminopeptidase-like C-terminal" evidence="5">
    <location>
        <begin position="515"/>
        <end position="578"/>
    </location>
</feature>
<keyword evidence="3" id="KW-0472">Membrane</keyword>
<name>A0ABR3GJL7_9PEZI</name>
<dbReference type="Pfam" id="PF08386">
    <property type="entry name" value="Abhydrolase_4"/>
    <property type="match status" value="1"/>
</dbReference>
<dbReference type="InterPro" id="IPR051601">
    <property type="entry name" value="Serine_prot/Carboxylest_S33"/>
</dbReference>